<dbReference type="InterPro" id="IPR029149">
    <property type="entry name" value="Creatin/AminoP/Spt16_N"/>
</dbReference>
<dbReference type="GO" id="GO:0008235">
    <property type="term" value="F:metalloexopeptidase activity"/>
    <property type="evidence" value="ECO:0007669"/>
    <property type="project" value="UniProtKB-ARBA"/>
</dbReference>
<dbReference type="CDD" id="cd01066">
    <property type="entry name" value="APP_MetAP"/>
    <property type="match status" value="1"/>
</dbReference>
<dbReference type="GO" id="GO:0004177">
    <property type="term" value="F:aminopeptidase activity"/>
    <property type="evidence" value="ECO:0007669"/>
    <property type="project" value="UniProtKB-KW"/>
</dbReference>
<dbReference type="GeneID" id="78124940"/>
<dbReference type="SUPFAM" id="SSF55920">
    <property type="entry name" value="Creatinase/aminopeptidase"/>
    <property type="match status" value="1"/>
</dbReference>
<evidence type="ECO:0000313" key="3">
    <source>
        <dbReference type="EMBL" id="SDY58192.1"/>
    </source>
</evidence>
<protein>
    <submittedName>
        <fullName evidence="3">Xaa-Pro aminopeptidase</fullName>
    </submittedName>
</protein>
<sequence length="377" mass="40179">MRRGFDVGEFKARVKAAQRAMARHELAAILLTTEPEVRYFTGFQTRFWESPSRPWFVIIPQSGDPIAVIPSIGEALMRRTWVSDIRTWSAPDPIDDGVSLLTEALREIASGGKIGVPSGMESHLRMPLADFGRLQAAGLVFGDDAGIIAQLRAVKTEAEIEKIAKACSIAGRAFDRVGEVARQGAKLDSVFRGFQGLLLEEGADWVPYLAGGAGPTGYSDVISPAGPQPLAMGDVLMLDTGAVWDGYFCDFDRNFSIGVPARRSAASWSQLLEATLAGFEAAKPGAEAADVWRAMASVVGTGETAGRLGHGLGMQLTEGLSLTARDHTVLEAGMVITLEPGIETGDGMMLVHEENIVIREGGAQILSPWASGAMPVL</sequence>
<dbReference type="AlphaFoldDB" id="A0A1H3L180"/>
<dbReference type="Pfam" id="PF01321">
    <property type="entry name" value="Creatinase_N"/>
    <property type="match status" value="1"/>
</dbReference>
<proteinExistence type="predicted"/>
<dbReference type="PRINTS" id="PR00599">
    <property type="entry name" value="MAPEPTIDASE"/>
</dbReference>
<evidence type="ECO:0000259" key="1">
    <source>
        <dbReference type="Pfam" id="PF00557"/>
    </source>
</evidence>
<keyword evidence="3" id="KW-0031">Aminopeptidase</keyword>
<dbReference type="InterPro" id="IPR000994">
    <property type="entry name" value="Pept_M24"/>
</dbReference>
<reference evidence="3 4" key="1">
    <citation type="submission" date="2016-10" db="EMBL/GenBank/DDBJ databases">
        <authorList>
            <person name="de Groot N.N."/>
        </authorList>
    </citation>
    <scope>NUCLEOTIDE SEQUENCE [LARGE SCALE GENOMIC DNA]</scope>
    <source>
        <strain evidence="3 4">DSM 24677</strain>
    </source>
</reference>
<dbReference type="SUPFAM" id="SSF53092">
    <property type="entry name" value="Creatinase/prolidase N-terminal domain"/>
    <property type="match status" value="1"/>
</dbReference>
<feature type="domain" description="Creatinase N-terminal" evidence="2">
    <location>
        <begin position="13"/>
        <end position="154"/>
    </location>
</feature>
<accession>A0A1H3L180</accession>
<evidence type="ECO:0000259" key="2">
    <source>
        <dbReference type="Pfam" id="PF01321"/>
    </source>
</evidence>
<dbReference type="InterPro" id="IPR000587">
    <property type="entry name" value="Creatinase_N"/>
</dbReference>
<keyword evidence="3" id="KW-0645">Protease</keyword>
<organism evidence="3 4">
    <name type="scientific">Lentibacter algarum</name>
    <dbReference type="NCBI Taxonomy" id="576131"/>
    <lineage>
        <taxon>Bacteria</taxon>
        <taxon>Pseudomonadati</taxon>
        <taxon>Pseudomonadota</taxon>
        <taxon>Alphaproteobacteria</taxon>
        <taxon>Rhodobacterales</taxon>
        <taxon>Roseobacteraceae</taxon>
        <taxon>Lentibacter</taxon>
    </lineage>
</organism>
<dbReference type="Proteomes" id="UP000199026">
    <property type="component" value="Unassembled WGS sequence"/>
</dbReference>
<dbReference type="InterPro" id="IPR050659">
    <property type="entry name" value="Peptidase_M24B"/>
</dbReference>
<dbReference type="Pfam" id="PF00557">
    <property type="entry name" value="Peptidase_M24"/>
    <property type="match status" value="1"/>
</dbReference>
<dbReference type="EMBL" id="FNPR01000002">
    <property type="protein sequence ID" value="SDY58192.1"/>
    <property type="molecule type" value="Genomic_DNA"/>
</dbReference>
<dbReference type="InterPro" id="IPR001714">
    <property type="entry name" value="Pept_M24_MAP"/>
</dbReference>
<dbReference type="STRING" id="576131.SAMN05444486_102884"/>
<gene>
    <name evidence="3" type="ORF">SAMN05444486_102884</name>
</gene>
<keyword evidence="4" id="KW-1185">Reference proteome</keyword>
<dbReference type="Gene3D" id="3.90.230.10">
    <property type="entry name" value="Creatinase/methionine aminopeptidase superfamily"/>
    <property type="match status" value="1"/>
</dbReference>
<dbReference type="OrthoDB" id="9806388at2"/>
<dbReference type="InterPro" id="IPR036005">
    <property type="entry name" value="Creatinase/aminopeptidase-like"/>
</dbReference>
<dbReference type="Gene3D" id="3.40.350.10">
    <property type="entry name" value="Creatinase/prolidase N-terminal domain"/>
    <property type="match status" value="1"/>
</dbReference>
<name>A0A1H3L180_9RHOB</name>
<dbReference type="PANTHER" id="PTHR46112">
    <property type="entry name" value="AMINOPEPTIDASE"/>
    <property type="match status" value="1"/>
</dbReference>
<dbReference type="PANTHER" id="PTHR46112:SF2">
    <property type="entry name" value="XAA-PRO AMINOPEPTIDASE P-RELATED"/>
    <property type="match status" value="1"/>
</dbReference>
<keyword evidence="3" id="KW-0378">Hydrolase</keyword>
<evidence type="ECO:0000313" key="4">
    <source>
        <dbReference type="Proteomes" id="UP000199026"/>
    </source>
</evidence>
<dbReference type="RefSeq" id="WP_089891378.1">
    <property type="nucleotide sequence ID" value="NZ_CALJFH010000034.1"/>
</dbReference>
<feature type="domain" description="Peptidase M24" evidence="1">
    <location>
        <begin position="161"/>
        <end position="360"/>
    </location>
</feature>